<accession>A0A420YDR0</accession>
<sequence>MDLRTKTEHIQALQKHKATQEARLSHVRSNDAVAEPLKIDGVRNLEIRLTGKAFEKHLTSQLSWSSYLKLASLYIVGYRTDAISIIGREVMQPRGLIGLAADTLDCSGVEIKEALQSFLDPEGLPAMVHCTQGKDRTGIIVMLVLMILGVLEAAIEYDYELSDEGLAAEKESRLAEIRAIGLSDDFGGVAKDMTAAVRRHLDENYSGLEKYLDNIGFDAREREKLRNRLTY</sequence>
<dbReference type="GO" id="GO:0004721">
    <property type="term" value="F:phosphoprotein phosphatase activity"/>
    <property type="evidence" value="ECO:0007669"/>
    <property type="project" value="InterPro"/>
</dbReference>
<keyword evidence="3" id="KW-1185">Reference proteome</keyword>
<dbReference type="Gene3D" id="3.90.190.10">
    <property type="entry name" value="Protein tyrosine phosphatase superfamily"/>
    <property type="match status" value="1"/>
</dbReference>
<evidence type="ECO:0000259" key="1">
    <source>
        <dbReference type="PROSITE" id="PS50056"/>
    </source>
</evidence>
<evidence type="ECO:0000313" key="3">
    <source>
        <dbReference type="Proteomes" id="UP000275385"/>
    </source>
</evidence>
<dbReference type="InterPro" id="IPR029021">
    <property type="entry name" value="Prot-tyrosine_phosphatase-like"/>
</dbReference>
<dbReference type="SUPFAM" id="SSF52799">
    <property type="entry name" value="(Phosphotyrosine protein) phosphatases II"/>
    <property type="match status" value="1"/>
</dbReference>
<evidence type="ECO:0000313" key="2">
    <source>
        <dbReference type="EMBL" id="RKU45984.1"/>
    </source>
</evidence>
<protein>
    <recommendedName>
        <fullName evidence="1">Tyrosine specific protein phosphatases domain-containing protein</fullName>
    </recommendedName>
</protein>
<comment type="caution">
    <text evidence="2">The sequence shown here is derived from an EMBL/GenBank/DDBJ whole genome shotgun (WGS) entry which is preliminary data.</text>
</comment>
<dbReference type="OrthoDB" id="9988524at2759"/>
<dbReference type="Pfam" id="PF13350">
    <property type="entry name" value="Y_phosphatase3"/>
    <property type="match status" value="1"/>
</dbReference>
<feature type="domain" description="Tyrosine specific protein phosphatases" evidence="1">
    <location>
        <begin position="109"/>
        <end position="156"/>
    </location>
</feature>
<dbReference type="EMBL" id="QVQW01000017">
    <property type="protein sequence ID" value="RKU45984.1"/>
    <property type="molecule type" value="Genomic_DNA"/>
</dbReference>
<dbReference type="PROSITE" id="PS00383">
    <property type="entry name" value="TYR_PHOSPHATASE_1"/>
    <property type="match status" value="1"/>
</dbReference>
<dbReference type="Proteomes" id="UP000275385">
    <property type="component" value="Unassembled WGS sequence"/>
</dbReference>
<dbReference type="PANTHER" id="PTHR31126">
    <property type="entry name" value="TYROSINE-PROTEIN PHOSPHATASE"/>
    <property type="match status" value="1"/>
</dbReference>
<dbReference type="PANTHER" id="PTHR31126:SF10">
    <property type="entry name" value="PROTEIN PHOSPHATASE, PUTATIVE (AFU_ORTHOLOGUE AFUA_6G06650)-RELATED"/>
    <property type="match status" value="1"/>
</dbReference>
<dbReference type="InterPro" id="IPR016130">
    <property type="entry name" value="Tyr_Pase_AS"/>
</dbReference>
<dbReference type="STRING" id="177199.A0A420YDR0"/>
<dbReference type="InterPro" id="IPR000387">
    <property type="entry name" value="Tyr_Pase_dom"/>
</dbReference>
<dbReference type="PROSITE" id="PS50056">
    <property type="entry name" value="TYR_PHOSPHATASE_2"/>
    <property type="match status" value="1"/>
</dbReference>
<dbReference type="InterPro" id="IPR026893">
    <property type="entry name" value="Tyr/Ser_Pase_IphP-type"/>
</dbReference>
<name>A0A420YDR0_9PEZI</name>
<organism evidence="2 3">
    <name type="scientific">Coniochaeta pulveracea</name>
    <dbReference type="NCBI Taxonomy" id="177199"/>
    <lineage>
        <taxon>Eukaryota</taxon>
        <taxon>Fungi</taxon>
        <taxon>Dikarya</taxon>
        <taxon>Ascomycota</taxon>
        <taxon>Pezizomycotina</taxon>
        <taxon>Sordariomycetes</taxon>
        <taxon>Sordariomycetidae</taxon>
        <taxon>Coniochaetales</taxon>
        <taxon>Coniochaetaceae</taxon>
        <taxon>Coniochaeta</taxon>
    </lineage>
</organism>
<dbReference type="AlphaFoldDB" id="A0A420YDR0"/>
<gene>
    <name evidence="2" type="ORF">DL546_007127</name>
</gene>
<reference evidence="2 3" key="1">
    <citation type="submission" date="2018-08" db="EMBL/GenBank/DDBJ databases">
        <title>Draft genome of the lignicolous fungus Coniochaeta pulveracea.</title>
        <authorList>
            <person name="Borstlap C.J."/>
            <person name="De Witt R.N."/>
            <person name="Botha A."/>
            <person name="Volschenk H."/>
        </authorList>
    </citation>
    <scope>NUCLEOTIDE SEQUENCE [LARGE SCALE GENOMIC DNA]</scope>
    <source>
        <strain evidence="2 3">CAB683</strain>
    </source>
</reference>
<proteinExistence type="predicted"/>